<comment type="caution">
    <text evidence="3">The sequence shown here is derived from an EMBL/GenBank/DDBJ whole genome shotgun (WGS) entry which is preliminary data.</text>
</comment>
<dbReference type="EMBL" id="VSRL01000119">
    <property type="protein sequence ID" value="NKE60347.1"/>
    <property type="molecule type" value="Genomic_DNA"/>
</dbReference>
<dbReference type="SUPFAM" id="SSF52540">
    <property type="entry name" value="P-loop containing nucleoside triphosphate hydrolases"/>
    <property type="match status" value="1"/>
</dbReference>
<feature type="transmembrane region" description="Helical" evidence="1">
    <location>
        <begin position="126"/>
        <end position="155"/>
    </location>
</feature>
<evidence type="ECO:0000313" key="3">
    <source>
        <dbReference type="EMBL" id="NKE60347.1"/>
    </source>
</evidence>
<reference evidence="3 4" key="1">
    <citation type="submission" date="2019-08" db="EMBL/GenBank/DDBJ databases">
        <title>Lentzea from Indian Himalayas.</title>
        <authorList>
            <person name="Mandal S."/>
            <person name="Mallick Gupta A."/>
            <person name="Maiti P.K."/>
            <person name="Sarkar J."/>
            <person name="Mandal S."/>
        </authorList>
    </citation>
    <scope>NUCLEOTIDE SEQUENCE [LARGE SCALE GENOMIC DNA]</scope>
    <source>
        <strain evidence="3 4">PSKA42</strain>
    </source>
</reference>
<feature type="domain" description="Double-GTPase 2" evidence="2">
    <location>
        <begin position="273"/>
        <end position="421"/>
    </location>
</feature>
<dbReference type="InterPro" id="IPR027417">
    <property type="entry name" value="P-loop_NTPase"/>
</dbReference>
<dbReference type="Pfam" id="PF19993">
    <property type="entry name" value="DO-GTPase2"/>
    <property type="match status" value="1"/>
</dbReference>
<gene>
    <name evidence="3" type="ORF">FXN61_27550</name>
</gene>
<evidence type="ECO:0000259" key="2">
    <source>
        <dbReference type="Pfam" id="PF19993"/>
    </source>
</evidence>
<organism evidence="3 4">
    <name type="scientific">Lentzea indica</name>
    <dbReference type="NCBI Taxonomy" id="2604800"/>
    <lineage>
        <taxon>Bacteria</taxon>
        <taxon>Bacillati</taxon>
        <taxon>Actinomycetota</taxon>
        <taxon>Actinomycetes</taxon>
        <taxon>Pseudonocardiales</taxon>
        <taxon>Pseudonocardiaceae</taxon>
        <taxon>Lentzea</taxon>
    </lineage>
</organism>
<dbReference type="Proteomes" id="UP001515943">
    <property type="component" value="Unassembled WGS sequence"/>
</dbReference>
<evidence type="ECO:0000256" key="1">
    <source>
        <dbReference type="SAM" id="Phobius"/>
    </source>
</evidence>
<feature type="transmembrane region" description="Helical" evidence="1">
    <location>
        <begin position="6"/>
        <end position="37"/>
    </location>
</feature>
<proteinExistence type="predicted"/>
<dbReference type="InterPro" id="IPR045528">
    <property type="entry name" value="DO-GTPase2"/>
</dbReference>
<dbReference type="CDD" id="cd00882">
    <property type="entry name" value="Ras_like_GTPase"/>
    <property type="match status" value="1"/>
</dbReference>
<dbReference type="RefSeq" id="WP_167977004.1">
    <property type="nucleotide sequence ID" value="NZ_VSRL01000119.1"/>
</dbReference>
<accession>A0ABX1FN27</accession>
<keyword evidence="1" id="KW-0812">Transmembrane</keyword>
<keyword evidence="1" id="KW-1133">Transmembrane helix</keyword>
<sequence>MGTLAAVVGFAVLTPMVLVLFAVVSVTSTAIGIGAAVRGLTRTTRVAHRVPVPGKDPAHRIYLSGPVLRDVSRCARAAVRAAHSRLLALPDQEGPESLFARLWRRQSIRNHDGPLILPPASVAGGYALGFATVVLLIAMATAVHALLAGLVVLGVRTTACVLRRFEITAQALRGITTDCATCQQRLVRPAFACECGQIHHNLVPGDQGVFRRTCLCGRRLPTLLINGKRTLHACCGLCRSPLPASAQSVPAVHLPVVGGTAAGKSAFTRAALTRLNHAYTASSLHSILLGDKHLRRLVHLYDAPGEVVERTEHLEVAAFLGLAGGMVLVVDPHARIDQKTVLDRLVETLAETRGTAIPLAVVISKADALPPACHPYAGVAPDPSARSMAARQWLLDHGRIDLLNSADNHFTQVRYFVVSSQGADVPGDDPASPVLWLLGLPPK</sequence>
<keyword evidence="4" id="KW-1185">Reference proteome</keyword>
<protein>
    <submittedName>
        <fullName evidence="3">GTPase domain-containing protein</fullName>
    </submittedName>
</protein>
<keyword evidence="1" id="KW-0472">Membrane</keyword>
<evidence type="ECO:0000313" key="4">
    <source>
        <dbReference type="Proteomes" id="UP001515943"/>
    </source>
</evidence>
<name>A0ABX1FN27_9PSEU</name>